<dbReference type="GO" id="GO:0004729">
    <property type="term" value="F:oxygen-dependent protoporphyrinogen oxidase activity"/>
    <property type="evidence" value="ECO:0007669"/>
    <property type="project" value="UniProtKB-UniRule"/>
</dbReference>
<dbReference type="AlphaFoldDB" id="A0A0D6Z735"/>
<keyword evidence="7 11" id="KW-0285">Flavoprotein</keyword>
<dbReference type="EMBL" id="JXIQ01000184">
    <property type="protein sequence ID" value="KIY20831.1"/>
    <property type="molecule type" value="Genomic_DNA"/>
</dbReference>
<evidence type="ECO:0000256" key="3">
    <source>
        <dbReference type="ARBA" id="ARBA00004744"/>
    </source>
</evidence>
<evidence type="ECO:0000256" key="7">
    <source>
        <dbReference type="ARBA" id="ARBA00022630"/>
    </source>
</evidence>
<evidence type="ECO:0000256" key="6">
    <source>
        <dbReference type="ARBA" id="ARBA00019046"/>
    </source>
</evidence>
<comment type="caution">
    <text evidence="13">The sequence shown here is derived from an EMBL/GenBank/DDBJ whole genome shotgun (WGS) entry which is preliminary data.</text>
</comment>
<keyword evidence="11" id="KW-0963">Cytoplasm</keyword>
<dbReference type="Gene3D" id="3.90.660.20">
    <property type="entry name" value="Protoporphyrinogen oxidase, mitochondrial, domain 2"/>
    <property type="match status" value="1"/>
</dbReference>
<evidence type="ECO:0000256" key="5">
    <source>
        <dbReference type="ARBA" id="ARBA00012402"/>
    </source>
</evidence>
<dbReference type="PANTHER" id="PTHR42923">
    <property type="entry name" value="PROTOPORPHYRINOGEN OXIDASE"/>
    <property type="match status" value="1"/>
</dbReference>
<organism evidence="13 14">
    <name type="scientific">Mesobacillus subterraneus</name>
    <dbReference type="NCBI Taxonomy" id="285983"/>
    <lineage>
        <taxon>Bacteria</taxon>
        <taxon>Bacillati</taxon>
        <taxon>Bacillota</taxon>
        <taxon>Bacilli</taxon>
        <taxon>Bacillales</taxon>
        <taxon>Bacillaceae</taxon>
        <taxon>Mesobacillus</taxon>
    </lineage>
</organism>
<dbReference type="Pfam" id="PF01593">
    <property type="entry name" value="Amino_oxidase"/>
    <property type="match status" value="1"/>
</dbReference>
<evidence type="ECO:0000256" key="2">
    <source>
        <dbReference type="ARBA" id="ARBA00001974"/>
    </source>
</evidence>
<name>A0A0D6Z735_9BACI</name>
<dbReference type="NCBIfam" id="NF008845">
    <property type="entry name" value="PRK11883.1-5"/>
    <property type="match status" value="1"/>
</dbReference>
<comment type="cofactor">
    <cofactor evidence="2 11">
        <name>FAD</name>
        <dbReference type="ChEBI" id="CHEBI:57692"/>
    </cofactor>
</comment>
<dbReference type="SUPFAM" id="SSF54373">
    <property type="entry name" value="FAD-linked reductases, C-terminal domain"/>
    <property type="match status" value="1"/>
</dbReference>
<comment type="catalytic activity">
    <reaction evidence="1">
        <text>coproporphyrinogen III + 3 O2 = coproporphyrin III + 3 H2O2</text>
        <dbReference type="Rhea" id="RHEA:43436"/>
        <dbReference type="ChEBI" id="CHEBI:15379"/>
        <dbReference type="ChEBI" id="CHEBI:16240"/>
        <dbReference type="ChEBI" id="CHEBI:57309"/>
        <dbReference type="ChEBI" id="CHEBI:131725"/>
        <dbReference type="EC" id="1.3.3.15"/>
    </reaction>
    <physiologicalReaction direction="left-to-right" evidence="1">
        <dbReference type="Rhea" id="RHEA:43437"/>
    </physiologicalReaction>
</comment>
<dbReference type="InterPro" id="IPR036188">
    <property type="entry name" value="FAD/NAD-bd_sf"/>
</dbReference>
<evidence type="ECO:0000256" key="9">
    <source>
        <dbReference type="ARBA" id="ARBA00023002"/>
    </source>
</evidence>
<dbReference type="InterPro" id="IPR050464">
    <property type="entry name" value="Zeta_carotene_desat/Oxidored"/>
</dbReference>
<evidence type="ECO:0000256" key="8">
    <source>
        <dbReference type="ARBA" id="ARBA00022827"/>
    </source>
</evidence>
<evidence type="ECO:0000256" key="11">
    <source>
        <dbReference type="RuleBase" id="RU364052"/>
    </source>
</evidence>
<dbReference type="RefSeq" id="WP_044396047.1">
    <property type="nucleotide sequence ID" value="NZ_JXIQ01000184.1"/>
</dbReference>
<dbReference type="Gene3D" id="1.10.3110.10">
    <property type="entry name" value="protoporphyrinogen ix oxidase, domain 3"/>
    <property type="match status" value="1"/>
</dbReference>
<reference evidence="13 14" key="1">
    <citation type="submission" date="2015-01" db="EMBL/GenBank/DDBJ databases">
        <title>Draft genome sequences of the supercritical CO2 tolerant bacteria Bacillus subterraneus MITOT1 and Bacillus cereus MIT0214.</title>
        <authorList>
            <person name="Peet K.C."/>
            <person name="Thompson J.R."/>
        </authorList>
    </citation>
    <scope>NUCLEOTIDE SEQUENCE [LARGE SCALE GENOMIC DNA]</scope>
    <source>
        <strain evidence="13 14">MITOT1</strain>
    </source>
</reference>
<dbReference type="Gene3D" id="3.50.50.60">
    <property type="entry name" value="FAD/NAD(P)-binding domain"/>
    <property type="match status" value="1"/>
</dbReference>
<sequence length="471" mass="52144">MDQKKVIIIGGGITGLTAAYYLQKKAREEELPIEVKLIEASGRLGGVIRTETRDGFVIERGPDSIIARKKSALRLIEEVGLQDKIISNMAGRSYIYARGRLHTMPDGSFMGIPTKVTPFALSGLFSPLGKLRAAGDFILPKGEPTADQSLGVFFRRRLGNEVVENLIDPLLSGIYAGDIDELSLMALFPNFYEIEQKYRSLVIGLNKSMPKPPKTAKKPGSKKGMFISLSTGLEELVRQVERRLEKGSVLKGKAVNKVERTGSTYQVYLEKGEVETADSVVIATDHFHAQRMLSAYPFMEPFKHMPANSVANVAMAFPKSAIEKDIDGTGFLVSRNSDFRITACTWTHKKWPGTSPDNMALLRCYVGKPDDQEAVNLTDDQITELVLRDLNKTMNIKAKPEFTIVTRWRKAMPQYTVGHLERIAKVKAELKQELPGIFLAGGSYEGVGIPGCIDQAEAAVGNVMEYFKECF</sequence>
<keyword evidence="10 11" id="KW-0350">Heme biosynthesis</keyword>
<dbReference type="GO" id="GO:0005737">
    <property type="term" value="C:cytoplasm"/>
    <property type="evidence" value="ECO:0007669"/>
    <property type="project" value="UniProtKB-SubCell"/>
</dbReference>
<dbReference type="Proteomes" id="UP000032512">
    <property type="component" value="Unassembled WGS sequence"/>
</dbReference>
<comment type="pathway">
    <text evidence="3 11">Porphyrin-containing compound metabolism; protoheme biosynthesis.</text>
</comment>
<evidence type="ECO:0000256" key="1">
    <source>
        <dbReference type="ARBA" id="ARBA00001755"/>
    </source>
</evidence>
<dbReference type="UniPathway" id="UPA00252"/>
<comment type="function">
    <text evidence="11">Involved in coproporphyrin-dependent heme b biosynthesis. Catalyzes the oxidation of coproporphyrinogen III to coproporphyrin III.</text>
</comment>
<keyword evidence="14" id="KW-1185">Reference proteome</keyword>
<feature type="domain" description="Amine oxidase" evidence="12">
    <location>
        <begin position="13"/>
        <end position="463"/>
    </location>
</feature>
<keyword evidence="8 11" id="KW-0274">FAD</keyword>
<dbReference type="PATRIC" id="fig|285983.3.peg.2887"/>
<dbReference type="SUPFAM" id="SSF51905">
    <property type="entry name" value="FAD/NAD(P)-binding domain"/>
    <property type="match status" value="1"/>
</dbReference>
<keyword evidence="9 11" id="KW-0560">Oxidoreductase</keyword>
<dbReference type="EC" id="1.3.3.15" evidence="5 11"/>
<comment type="subcellular location">
    <subcellularLocation>
        <location evidence="11">Cytoplasm</location>
    </subcellularLocation>
</comment>
<dbReference type="OrthoDB" id="9805195at2"/>
<dbReference type="NCBIfam" id="TIGR00562">
    <property type="entry name" value="proto_IX_ox"/>
    <property type="match status" value="1"/>
</dbReference>
<gene>
    <name evidence="13" type="ORF">UB32_17145</name>
</gene>
<evidence type="ECO:0000313" key="14">
    <source>
        <dbReference type="Proteomes" id="UP000032512"/>
    </source>
</evidence>
<evidence type="ECO:0000256" key="10">
    <source>
        <dbReference type="ARBA" id="ARBA00023133"/>
    </source>
</evidence>
<dbReference type="InterPro" id="IPR002937">
    <property type="entry name" value="Amino_oxidase"/>
</dbReference>
<proteinExistence type="inferred from homology"/>
<evidence type="ECO:0000313" key="13">
    <source>
        <dbReference type="EMBL" id="KIY20831.1"/>
    </source>
</evidence>
<dbReference type="InterPro" id="IPR004572">
    <property type="entry name" value="Protoporphyrinogen_oxidase"/>
</dbReference>
<dbReference type="PANTHER" id="PTHR42923:SF3">
    <property type="entry name" value="PROTOPORPHYRINOGEN OXIDASE"/>
    <property type="match status" value="1"/>
</dbReference>
<evidence type="ECO:0000259" key="12">
    <source>
        <dbReference type="Pfam" id="PF01593"/>
    </source>
</evidence>
<evidence type="ECO:0000256" key="4">
    <source>
        <dbReference type="ARBA" id="ARBA00008310"/>
    </source>
</evidence>
<dbReference type="GO" id="GO:0006783">
    <property type="term" value="P:heme biosynthetic process"/>
    <property type="evidence" value="ECO:0007669"/>
    <property type="project" value="UniProtKB-UniRule"/>
</dbReference>
<comment type="similarity">
    <text evidence="4 11">Belongs to the protoporphyrinogen/coproporphyrinogen oxidase family. Coproporphyrinogen III oxidase subfamily.</text>
</comment>
<protein>
    <recommendedName>
        <fullName evidence="6 11">Coproporphyrinogen III oxidase</fullName>
        <ecNumber evidence="5 11">1.3.3.15</ecNumber>
    </recommendedName>
</protein>
<accession>A0A0D6Z735</accession>